<keyword evidence="1" id="KW-0808">Transferase</keyword>
<gene>
    <name evidence="1" type="ORF">I7I52_08287</name>
</gene>
<dbReference type="EMBL" id="JAEVHI010000005">
    <property type="protein sequence ID" value="KAG5291074.1"/>
    <property type="molecule type" value="Genomic_DNA"/>
</dbReference>
<keyword evidence="1" id="KW-0418">Kinase</keyword>
<protein>
    <submittedName>
        <fullName evidence="1">Protein kinase</fullName>
    </submittedName>
</protein>
<sequence length="104" mass="12013">MLIIHLTLVHAASISYLCSDIAYLDSSIHWLLSIPPQKLFRRDSLPHVSHLHRSESLCRLRASRSDLFWWISGVASSFLLFPNPTSYHPGSPHPHCYHCYHRPL</sequence>
<dbReference type="VEuPathDB" id="FungiDB:I7I52_08287"/>
<evidence type="ECO:0000313" key="1">
    <source>
        <dbReference type="EMBL" id="KAG5291074.1"/>
    </source>
</evidence>
<dbReference type="GO" id="GO:0016301">
    <property type="term" value="F:kinase activity"/>
    <property type="evidence" value="ECO:0007669"/>
    <property type="project" value="UniProtKB-KW"/>
</dbReference>
<comment type="caution">
    <text evidence="1">The sequence shown here is derived from an EMBL/GenBank/DDBJ whole genome shotgun (WGS) entry which is preliminary data.</text>
</comment>
<dbReference type="AlphaFoldDB" id="A0A8H7YK72"/>
<accession>A0A8H7YK72</accession>
<name>A0A8H7YK72_AJECA</name>
<evidence type="ECO:0000313" key="2">
    <source>
        <dbReference type="Proteomes" id="UP000670092"/>
    </source>
</evidence>
<proteinExistence type="predicted"/>
<organism evidence="1 2">
    <name type="scientific">Ajellomyces capsulatus</name>
    <name type="common">Darling's disease fungus</name>
    <name type="synonym">Histoplasma capsulatum</name>
    <dbReference type="NCBI Taxonomy" id="5037"/>
    <lineage>
        <taxon>Eukaryota</taxon>
        <taxon>Fungi</taxon>
        <taxon>Dikarya</taxon>
        <taxon>Ascomycota</taxon>
        <taxon>Pezizomycotina</taxon>
        <taxon>Eurotiomycetes</taxon>
        <taxon>Eurotiomycetidae</taxon>
        <taxon>Onygenales</taxon>
        <taxon>Ajellomycetaceae</taxon>
        <taxon>Histoplasma</taxon>
    </lineage>
</organism>
<dbReference type="Proteomes" id="UP000670092">
    <property type="component" value="Unassembled WGS sequence"/>
</dbReference>
<reference evidence="1 2" key="1">
    <citation type="submission" date="2021-01" db="EMBL/GenBank/DDBJ databases">
        <title>Chromosome-level genome assembly of a human fungal pathogen reveals clustering of transcriptionally co-regulated genes.</title>
        <authorList>
            <person name="Voorhies M."/>
            <person name="Cohen S."/>
            <person name="Shea T.P."/>
            <person name="Petrus S."/>
            <person name="Munoz J.F."/>
            <person name="Poplawski S."/>
            <person name="Goldman W.E."/>
            <person name="Michael T."/>
            <person name="Cuomo C.A."/>
            <person name="Sil A."/>
            <person name="Beyhan S."/>
        </authorList>
    </citation>
    <scope>NUCLEOTIDE SEQUENCE [LARGE SCALE GENOMIC DNA]</scope>
    <source>
        <strain evidence="1 2">G184AR</strain>
    </source>
</reference>